<reference evidence="1 2" key="1">
    <citation type="submission" date="2015-09" db="EMBL/GenBank/DDBJ databases">
        <title>Atta colombica WGS genome.</title>
        <authorList>
            <person name="Nygaard S."/>
            <person name="Hu H."/>
            <person name="Boomsma J."/>
            <person name="Zhang G."/>
        </authorList>
    </citation>
    <scope>NUCLEOTIDE SEQUENCE [LARGE SCALE GENOMIC DNA]</scope>
    <source>
        <strain evidence="1">Treedump-2</strain>
        <tissue evidence="1">Whole body</tissue>
    </source>
</reference>
<dbReference type="EMBL" id="KQ976542">
    <property type="protein sequence ID" value="KYM81180.1"/>
    <property type="molecule type" value="Genomic_DNA"/>
</dbReference>
<name>A0A195BAD1_9HYME</name>
<proteinExistence type="predicted"/>
<keyword evidence="2" id="KW-1185">Reference proteome</keyword>
<protein>
    <submittedName>
        <fullName evidence="1">Uncharacterized protein</fullName>
    </submittedName>
</protein>
<evidence type="ECO:0000313" key="2">
    <source>
        <dbReference type="Proteomes" id="UP000078540"/>
    </source>
</evidence>
<dbReference type="AlphaFoldDB" id="A0A195BAD1"/>
<evidence type="ECO:0000313" key="1">
    <source>
        <dbReference type="EMBL" id="KYM81180.1"/>
    </source>
</evidence>
<sequence>PHDFALAVIPACPELLFLQLYEYRANAAPPPRHEEWQRKEERERFDKRMAEYSRHAAYLVEYSSQRETTTGITAINWQGSVLLFAGDNDVQCGTMREHNIQWLCELSSTPEVTPGLMIDCLQTGGTTYKPAPILALWRIAIQMVLNERSSEVLKESRKLRRPIDKEEKNLFLYVLIRGRKHFTIDIPYVHSSL</sequence>
<accession>A0A195BAD1</accession>
<feature type="non-terminal residue" evidence="1">
    <location>
        <position position="1"/>
    </location>
</feature>
<organism evidence="1 2">
    <name type="scientific">Atta colombica</name>
    <dbReference type="NCBI Taxonomy" id="520822"/>
    <lineage>
        <taxon>Eukaryota</taxon>
        <taxon>Metazoa</taxon>
        <taxon>Ecdysozoa</taxon>
        <taxon>Arthropoda</taxon>
        <taxon>Hexapoda</taxon>
        <taxon>Insecta</taxon>
        <taxon>Pterygota</taxon>
        <taxon>Neoptera</taxon>
        <taxon>Endopterygota</taxon>
        <taxon>Hymenoptera</taxon>
        <taxon>Apocrita</taxon>
        <taxon>Aculeata</taxon>
        <taxon>Formicoidea</taxon>
        <taxon>Formicidae</taxon>
        <taxon>Myrmicinae</taxon>
        <taxon>Atta</taxon>
    </lineage>
</organism>
<dbReference type="Proteomes" id="UP000078540">
    <property type="component" value="Unassembled WGS sequence"/>
</dbReference>
<gene>
    <name evidence="1" type="ORF">ALC53_08523</name>
</gene>